<evidence type="ECO:0000256" key="1">
    <source>
        <dbReference type="SAM" id="MobiDB-lite"/>
    </source>
</evidence>
<organism evidence="2">
    <name type="scientific">marine sediment metagenome</name>
    <dbReference type="NCBI Taxonomy" id="412755"/>
    <lineage>
        <taxon>unclassified sequences</taxon>
        <taxon>metagenomes</taxon>
        <taxon>ecological metagenomes</taxon>
    </lineage>
</organism>
<gene>
    <name evidence="2" type="ORF">S01H1_84053</name>
</gene>
<feature type="compositionally biased region" description="Polar residues" evidence="1">
    <location>
        <begin position="88"/>
        <end position="100"/>
    </location>
</feature>
<proteinExistence type="predicted"/>
<protein>
    <submittedName>
        <fullName evidence="2">Uncharacterized protein</fullName>
    </submittedName>
</protein>
<dbReference type="EMBL" id="BARS01057289">
    <property type="protein sequence ID" value="GAG50128.1"/>
    <property type="molecule type" value="Genomic_DNA"/>
</dbReference>
<feature type="compositionally biased region" description="Basic and acidic residues" evidence="1">
    <location>
        <begin position="103"/>
        <end position="115"/>
    </location>
</feature>
<comment type="caution">
    <text evidence="2">The sequence shown here is derived from an EMBL/GenBank/DDBJ whole genome shotgun (WGS) entry which is preliminary data.</text>
</comment>
<feature type="region of interest" description="Disordered" evidence="1">
    <location>
        <begin position="1"/>
        <end position="41"/>
    </location>
</feature>
<accession>X0YNU9</accession>
<name>X0YNU9_9ZZZZ</name>
<feature type="non-terminal residue" evidence="2">
    <location>
        <position position="1"/>
    </location>
</feature>
<sequence length="145" mass="16185">FQDESILQKVSGWETQADEATLDEHGRDLQGQRNRSGSDVLERIKQQIDDLTRSVNARLEAEADGQEESGFGFPETPKPIRSEPFWQTGGSSVQTSNRANRGSYREKSSPLDELNKLSQADLSAKAKRIRGSHTSPESYSEAKFN</sequence>
<dbReference type="AlphaFoldDB" id="X0YNU9"/>
<reference evidence="2" key="1">
    <citation type="journal article" date="2014" name="Front. Microbiol.">
        <title>High frequency of phylogenetically diverse reductive dehalogenase-homologous genes in deep subseafloor sedimentary metagenomes.</title>
        <authorList>
            <person name="Kawai M."/>
            <person name="Futagami T."/>
            <person name="Toyoda A."/>
            <person name="Takaki Y."/>
            <person name="Nishi S."/>
            <person name="Hori S."/>
            <person name="Arai W."/>
            <person name="Tsubouchi T."/>
            <person name="Morono Y."/>
            <person name="Uchiyama I."/>
            <person name="Ito T."/>
            <person name="Fujiyama A."/>
            <person name="Inagaki F."/>
            <person name="Takami H."/>
        </authorList>
    </citation>
    <scope>NUCLEOTIDE SEQUENCE</scope>
    <source>
        <strain evidence="2">Expedition CK06-06</strain>
    </source>
</reference>
<feature type="region of interest" description="Disordered" evidence="1">
    <location>
        <begin position="59"/>
        <end position="145"/>
    </location>
</feature>
<feature type="non-terminal residue" evidence="2">
    <location>
        <position position="145"/>
    </location>
</feature>
<evidence type="ECO:0000313" key="2">
    <source>
        <dbReference type="EMBL" id="GAG50128.1"/>
    </source>
</evidence>